<dbReference type="GO" id="GO:0004068">
    <property type="term" value="F:aspartate 1-decarboxylase activity"/>
    <property type="evidence" value="ECO:0007669"/>
    <property type="project" value="UniProtKB-UniRule"/>
</dbReference>
<dbReference type="InterPro" id="IPR050477">
    <property type="entry name" value="GrpII_AminoAcid_Decarb"/>
</dbReference>
<dbReference type="GO" id="GO:0015937">
    <property type="term" value="P:coenzyme A biosynthetic process"/>
    <property type="evidence" value="ECO:0007669"/>
    <property type="project" value="UniProtKB-UniRule"/>
</dbReference>
<name>A0A7G9YI97_9EURY</name>
<evidence type="ECO:0000256" key="7">
    <source>
        <dbReference type="PIRSR" id="PIRSR602129-50"/>
    </source>
</evidence>
<protein>
    <recommendedName>
        <fullName evidence="6">Probable L-tyrosine/L-aspartate decarboxylase</fullName>
        <shortName evidence="6">TDC/ADC</shortName>
        <ecNumber evidence="6">4.1.1.11</ecNumber>
        <ecNumber evidence="6">4.1.1.25</ecNumber>
    </recommendedName>
</protein>
<comment type="function">
    <text evidence="6">Catalyzes the decarboxylation of L-tyrosine to produce tyramine for methanofuran biosynthesis. Can also catalyze the decarboxylation of L-aspartate to produce beta-alanine for coenzyme A (CoA) biosynthesis.</text>
</comment>
<dbReference type="EMBL" id="MT631272">
    <property type="protein sequence ID" value="QNO47731.1"/>
    <property type="molecule type" value="Genomic_DNA"/>
</dbReference>
<comment type="pathway">
    <text evidence="6">Cofactor biosynthesis; coenzyme A biosynthesis.</text>
</comment>
<comment type="cofactor">
    <cofactor evidence="1 6 7">
        <name>pyridoxal 5'-phosphate</name>
        <dbReference type="ChEBI" id="CHEBI:597326"/>
    </cofactor>
</comment>
<dbReference type="InterPro" id="IPR020931">
    <property type="entry name" value="MfnA"/>
</dbReference>
<evidence type="ECO:0000256" key="1">
    <source>
        <dbReference type="ARBA" id="ARBA00001933"/>
    </source>
</evidence>
<evidence type="ECO:0000256" key="4">
    <source>
        <dbReference type="ARBA" id="ARBA00023239"/>
    </source>
</evidence>
<dbReference type="Gene3D" id="3.40.640.10">
    <property type="entry name" value="Type I PLP-dependent aspartate aminotransferase-like (Major domain)"/>
    <property type="match status" value="1"/>
</dbReference>
<evidence type="ECO:0000313" key="8">
    <source>
        <dbReference type="EMBL" id="QNO47731.1"/>
    </source>
</evidence>
<gene>
    <name evidence="6 8" type="primary">mfnA</name>
    <name evidence="8" type="ORF">LDJELIEA_00029</name>
</gene>
<dbReference type="Gene3D" id="3.90.1150.10">
    <property type="entry name" value="Aspartate Aminotransferase, domain 1"/>
    <property type="match status" value="1"/>
</dbReference>
<dbReference type="PANTHER" id="PTHR42735">
    <property type="match status" value="1"/>
</dbReference>
<dbReference type="EC" id="4.1.1.25" evidence="6"/>
<comment type="catalytic activity">
    <reaction evidence="6">
        <text>L-tyrosine + H(+) = tyramine + CO2</text>
        <dbReference type="Rhea" id="RHEA:14345"/>
        <dbReference type="ChEBI" id="CHEBI:15378"/>
        <dbReference type="ChEBI" id="CHEBI:16526"/>
        <dbReference type="ChEBI" id="CHEBI:58315"/>
        <dbReference type="ChEBI" id="CHEBI:327995"/>
        <dbReference type="EC" id="4.1.1.25"/>
    </reaction>
</comment>
<dbReference type="AlphaFoldDB" id="A0A7G9YI97"/>
<comment type="similarity">
    <text evidence="5">Belongs to the group II decarboxylase family. Sphingosine-1-phosphate lyase subfamily.</text>
</comment>
<evidence type="ECO:0000256" key="6">
    <source>
        <dbReference type="HAMAP-Rule" id="MF_01610"/>
    </source>
</evidence>
<dbReference type="InterPro" id="IPR015424">
    <property type="entry name" value="PyrdxlP-dep_Trfase"/>
</dbReference>
<dbReference type="HAMAP" id="MF_01610">
    <property type="entry name" value="MfnA_decarbox"/>
    <property type="match status" value="1"/>
</dbReference>
<comment type="catalytic activity">
    <reaction evidence="6">
        <text>L-aspartate + H(+) = beta-alanine + CO2</text>
        <dbReference type="Rhea" id="RHEA:19497"/>
        <dbReference type="ChEBI" id="CHEBI:15378"/>
        <dbReference type="ChEBI" id="CHEBI:16526"/>
        <dbReference type="ChEBI" id="CHEBI:29991"/>
        <dbReference type="ChEBI" id="CHEBI:57966"/>
        <dbReference type="EC" id="4.1.1.11"/>
    </reaction>
</comment>
<keyword evidence="4 6" id="KW-0456">Lyase</keyword>
<dbReference type="GO" id="GO:0004837">
    <property type="term" value="F:tyrosine decarboxylase activity"/>
    <property type="evidence" value="ECO:0007669"/>
    <property type="project" value="UniProtKB-UniRule"/>
</dbReference>
<evidence type="ECO:0000256" key="2">
    <source>
        <dbReference type="ARBA" id="ARBA00022793"/>
    </source>
</evidence>
<dbReference type="SUPFAM" id="SSF53383">
    <property type="entry name" value="PLP-dependent transferases"/>
    <property type="match status" value="1"/>
</dbReference>
<comment type="pathway">
    <text evidence="6">Cofactor biosynthesis; methanofuran biosynthesis.</text>
</comment>
<dbReference type="NCBIfam" id="TIGR03812">
    <property type="entry name" value="tyr_de_CO2_Arch"/>
    <property type="match status" value="1"/>
</dbReference>
<dbReference type="InterPro" id="IPR015421">
    <property type="entry name" value="PyrdxlP-dep_Trfase_major"/>
</dbReference>
<evidence type="ECO:0000256" key="5">
    <source>
        <dbReference type="ARBA" id="ARBA00038302"/>
    </source>
</evidence>
<comment type="similarity">
    <text evidence="6">Belongs to the group II decarboxylase family. MfnA subfamily.</text>
</comment>
<dbReference type="InterPro" id="IPR015422">
    <property type="entry name" value="PyrdxlP-dep_Trfase_small"/>
</dbReference>
<dbReference type="GO" id="GO:0019752">
    <property type="term" value="P:carboxylic acid metabolic process"/>
    <property type="evidence" value="ECO:0007669"/>
    <property type="project" value="InterPro"/>
</dbReference>
<dbReference type="UniPathway" id="UPA00080"/>
<sequence>MDTHGMDEKTIGSILHDLKSKDTPYERVLSSMCTYPHPVAVAAHQQFIETNLGDPGLFAGTAEIEHEVVRMMGTLFGNPDAHGYVTTGGTESNIQAIHAIKTARKIREPNIIVPASAHFSFDKVADILGIEVQKADLDLEFRADISSVEDLINETTIGIVGIAGTTEFGQIDPIRELSDLALSKNIFLHVDAAFGGFVIPFLKELYEFDFTLPGVTSIGADPHKMGFATIPSGGLLFQDSSYLDRLSVDTPYLTVNSQQTLSGTRSGASAASAYAVFKHLGRAGYERIVQRCMELTHELVARARESGIEPLINPVTNVLVLDVPDADSVRSVLKKRGWDVSITRDPRALRLVIMPHLSRENLNLFADDLADVVKWTSTT</sequence>
<dbReference type="Pfam" id="PF00282">
    <property type="entry name" value="Pyridoxal_deC"/>
    <property type="match status" value="1"/>
</dbReference>
<dbReference type="GO" id="GO:2001120">
    <property type="term" value="P:methanofuran biosynthetic process"/>
    <property type="evidence" value="ECO:0007669"/>
    <property type="project" value="UniProtKB-UniRule"/>
</dbReference>
<dbReference type="InterPro" id="IPR002129">
    <property type="entry name" value="PyrdxlP-dep_de-COase"/>
</dbReference>
<accession>A0A7G9YI97</accession>
<dbReference type="PANTHER" id="PTHR42735:SF6">
    <property type="entry name" value="SPHINGOSINE-1-PHOSPHATE LYASE 1"/>
    <property type="match status" value="1"/>
</dbReference>
<keyword evidence="3 6" id="KW-0663">Pyridoxal phosphate</keyword>
<organism evidence="8">
    <name type="scientific">Candidatus Methanogaster sp. ANME-2c ERB4</name>
    <dbReference type="NCBI Taxonomy" id="2759911"/>
    <lineage>
        <taxon>Archaea</taxon>
        <taxon>Methanobacteriati</taxon>
        <taxon>Methanobacteriota</taxon>
        <taxon>Stenosarchaea group</taxon>
        <taxon>Methanomicrobia</taxon>
        <taxon>Methanosarcinales</taxon>
        <taxon>ANME-2 cluster</taxon>
        <taxon>Candidatus Methanogasteraceae</taxon>
        <taxon>Candidatus Methanogaster</taxon>
    </lineage>
</organism>
<reference evidence="8" key="1">
    <citation type="submission" date="2020-06" db="EMBL/GenBank/DDBJ databases">
        <title>Unique genomic features of the anaerobic methanotrophic archaea.</title>
        <authorList>
            <person name="Chadwick G.L."/>
            <person name="Skennerton C.T."/>
            <person name="Laso-Perez R."/>
            <person name="Leu A.O."/>
            <person name="Speth D.R."/>
            <person name="Yu H."/>
            <person name="Morgan-Lang C."/>
            <person name="Hatzenpichler R."/>
            <person name="Goudeau D."/>
            <person name="Malmstrom R."/>
            <person name="Brazelton W.J."/>
            <person name="Woyke T."/>
            <person name="Hallam S.J."/>
            <person name="Tyson G.W."/>
            <person name="Wegener G."/>
            <person name="Boetius A."/>
            <person name="Orphan V."/>
        </authorList>
    </citation>
    <scope>NUCLEOTIDE SEQUENCE</scope>
</reference>
<feature type="modified residue" description="N6-(pyridoxal phosphate)lysine" evidence="6 7">
    <location>
        <position position="224"/>
    </location>
</feature>
<proteinExistence type="inferred from homology"/>
<dbReference type="UniPathway" id="UPA00241"/>
<dbReference type="GO" id="GO:0030170">
    <property type="term" value="F:pyridoxal phosphate binding"/>
    <property type="evidence" value="ECO:0007669"/>
    <property type="project" value="UniProtKB-UniRule"/>
</dbReference>
<dbReference type="EC" id="4.1.1.11" evidence="6"/>
<evidence type="ECO:0000256" key="3">
    <source>
        <dbReference type="ARBA" id="ARBA00022898"/>
    </source>
</evidence>
<keyword evidence="2 6" id="KW-0210">Decarboxylase</keyword>